<evidence type="ECO:0000256" key="6">
    <source>
        <dbReference type="ARBA" id="ARBA00022692"/>
    </source>
</evidence>
<dbReference type="SUPFAM" id="SSF55785">
    <property type="entry name" value="PYP-like sensor domain (PAS domain)"/>
    <property type="match status" value="2"/>
</dbReference>
<dbReference type="PRINTS" id="PR00344">
    <property type="entry name" value="BCTRLSENSOR"/>
</dbReference>
<dbReference type="InterPro" id="IPR005467">
    <property type="entry name" value="His_kinase_dom"/>
</dbReference>
<evidence type="ECO:0000256" key="3">
    <source>
        <dbReference type="ARBA" id="ARBA00012438"/>
    </source>
</evidence>
<keyword evidence="10" id="KW-0902">Two-component regulatory system</keyword>
<dbReference type="PANTHER" id="PTHR45339">
    <property type="entry name" value="HYBRID SIGNAL TRANSDUCTION HISTIDINE KINASE J"/>
    <property type="match status" value="1"/>
</dbReference>
<dbReference type="Pfam" id="PF00072">
    <property type="entry name" value="Response_reg"/>
    <property type="match status" value="1"/>
</dbReference>
<evidence type="ECO:0000256" key="4">
    <source>
        <dbReference type="ARBA" id="ARBA00022475"/>
    </source>
</evidence>
<evidence type="ECO:0000256" key="10">
    <source>
        <dbReference type="ARBA" id="ARBA00023012"/>
    </source>
</evidence>
<dbReference type="RefSeq" id="WP_386781245.1">
    <property type="nucleotide sequence ID" value="NZ_JBHTIC010000002.1"/>
</dbReference>
<dbReference type="SUPFAM" id="SSF47384">
    <property type="entry name" value="Homodimeric domain of signal transducing histidine kinase"/>
    <property type="match status" value="1"/>
</dbReference>
<keyword evidence="4" id="KW-1003">Cell membrane</keyword>
<dbReference type="CDD" id="cd00130">
    <property type="entry name" value="PAS"/>
    <property type="match status" value="2"/>
</dbReference>
<name>A0ABW2Z0T3_9FLAO</name>
<dbReference type="InterPro" id="IPR008207">
    <property type="entry name" value="Sig_transdc_His_kin_Hpt_dom"/>
</dbReference>
<keyword evidence="5 13" id="KW-0597">Phosphoprotein</keyword>
<dbReference type="Gene3D" id="3.30.565.10">
    <property type="entry name" value="Histidine kinase-like ATPase, C-terminal domain"/>
    <property type="match status" value="1"/>
</dbReference>
<keyword evidence="19" id="KW-1185">Reference proteome</keyword>
<evidence type="ECO:0000256" key="7">
    <source>
        <dbReference type="ARBA" id="ARBA00022741"/>
    </source>
</evidence>
<feature type="domain" description="Histidine kinase" evidence="14">
    <location>
        <begin position="274"/>
        <end position="495"/>
    </location>
</feature>
<dbReference type="InterPro" id="IPR000014">
    <property type="entry name" value="PAS"/>
</dbReference>
<dbReference type="PROSITE" id="PS50112">
    <property type="entry name" value="PAS"/>
    <property type="match status" value="2"/>
</dbReference>
<evidence type="ECO:0000256" key="13">
    <source>
        <dbReference type="PROSITE-ProRule" id="PRU00169"/>
    </source>
</evidence>
<dbReference type="PANTHER" id="PTHR45339:SF1">
    <property type="entry name" value="HYBRID SIGNAL TRANSDUCTION HISTIDINE KINASE J"/>
    <property type="match status" value="1"/>
</dbReference>
<evidence type="ECO:0000256" key="11">
    <source>
        <dbReference type="ARBA" id="ARBA00023136"/>
    </source>
</evidence>
<dbReference type="SMART" id="SM00387">
    <property type="entry name" value="HATPase_c"/>
    <property type="match status" value="1"/>
</dbReference>
<organism evidence="18 19">
    <name type="scientific">Lutibacter aestuarii</name>
    <dbReference type="NCBI Taxonomy" id="861111"/>
    <lineage>
        <taxon>Bacteria</taxon>
        <taxon>Pseudomonadati</taxon>
        <taxon>Bacteroidota</taxon>
        <taxon>Flavobacteriia</taxon>
        <taxon>Flavobacteriales</taxon>
        <taxon>Flavobacteriaceae</taxon>
        <taxon>Lutibacter</taxon>
    </lineage>
</organism>
<feature type="domain" description="HPt" evidence="17">
    <location>
        <begin position="677"/>
        <end position="778"/>
    </location>
</feature>
<dbReference type="Pfam" id="PF13426">
    <property type="entry name" value="PAS_9"/>
    <property type="match status" value="2"/>
</dbReference>
<dbReference type="Pfam" id="PF00512">
    <property type="entry name" value="HisKA"/>
    <property type="match status" value="1"/>
</dbReference>
<dbReference type="InterPro" id="IPR003594">
    <property type="entry name" value="HATPase_dom"/>
</dbReference>
<dbReference type="Gene3D" id="1.20.120.160">
    <property type="entry name" value="HPT domain"/>
    <property type="match status" value="1"/>
</dbReference>
<proteinExistence type="predicted"/>
<dbReference type="CDD" id="cd17546">
    <property type="entry name" value="REC_hyHK_CKI1_RcsC-like"/>
    <property type="match status" value="1"/>
</dbReference>
<evidence type="ECO:0000256" key="1">
    <source>
        <dbReference type="ARBA" id="ARBA00000085"/>
    </source>
</evidence>
<comment type="catalytic activity">
    <reaction evidence="1">
        <text>ATP + protein L-histidine = ADP + protein N-phospho-L-histidine.</text>
        <dbReference type="EC" id="2.7.13.3"/>
    </reaction>
</comment>
<evidence type="ECO:0000256" key="2">
    <source>
        <dbReference type="ARBA" id="ARBA00004651"/>
    </source>
</evidence>
<dbReference type="InterPro" id="IPR001789">
    <property type="entry name" value="Sig_transdc_resp-reg_receiver"/>
</dbReference>
<feature type="modified residue" description="Phosphohistidine" evidence="12">
    <location>
        <position position="716"/>
    </location>
</feature>
<dbReference type="SUPFAM" id="SSF52172">
    <property type="entry name" value="CheY-like"/>
    <property type="match status" value="1"/>
</dbReference>
<dbReference type="SMART" id="SM00091">
    <property type="entry name" value="PAS"/>
    <property type="match status" value="2"/>
</dbReference>
<keyword evidence="9" id="KW-1133">Transmembrane helix</keyword>
<dbReference type="SUPFAM" id="SSF55874">
    <property type="entry name" value="ATPase domain of HSP90 chaperone/DNA topoisomerase II/histidine kinase"/>
    <property type="match status" value="1"/>
</dbReference>
<feature type="domain" description="PAS" evidence="16">
    <location>
        <begin position="138"/>
        <end position="175"/>
    </location>
</feature>
<evidence type="ECO:0000313" key="18">
    <source>
        <dbReference type="EMBL" id="MFD0760463.1"/>
    </source>
</evidence>
<dbReference type="Pfam" id="PF02518">
    <property type="entry name" value="HATPase_c"/>
    <property type="match status" value="1"/>
</dbReference>
<feature type="domain" description="Response regulatory" evidence="15">
    <location>
        <begin position="518"/>
        <end position="636"/>
    </location>
</feature>
<evidence type="ECO:0000313" key="19">
    <source>
        <dbReference type="Proteomes" id="UP001597032"/>
    </source>
</evidence>
<dbReference type="PROSITE" id="PS50110">
    <property type="entry name" value="RESPONSE_REGULATORY"/>
    <property type="match status" value="1"/>
</dbReference>
<dbReference type="PROSITE" id="PS50894">
    <property type="entry name" value="HPT"/>
    <property type="match status" value="1"/>
</dbReference>
<dbReference type="SUPFAM" id="SSF47226">
    <property type="entry name" value="Histidine-containing phosphotransfer domain, HPT domain"/>
    <property type="match status" value="1"/>
</dbReference>
<keyword evidence="8" id="KW-0067">ATP-binding</keyword>
<keyword evidence="11" id="KW-0472">Membrane</keyword>
<accession>A0ABW2Z0T3</accession>
<dbReference type="Proteomes" id="UP001597032">
    <property type="component" value="Unassembled WGS sequence"/>
</dbReference>
<dbReference type="PROSITE" id="PS50109">
    <property type="entry name" value="HIS_KIN"/>
    <property type="match status" value="1"/>
</dbReference>
<evidence type="ECO:0000259" key="14">
    <source>
        <dbReference type="PROSITE" id="PS50109"/>
    </source>
</evidence>
<dbReference type="InterPro" id="IPR003661">
    <property type="entry name" value="HisK_dim/P_dom"/>
</dbReference>
<feature type="domain" description="PAS" evidence="16">
    <location>
        <begin position="28"/>
        <end position="81"/>
    </location>
</feature>
<keyword evidence="6" id="KW-0812">Transmembrane</keyword>
<dbReference type="Gene3D" id="3.30.450.20">
    <property type="entry name" value="PAS domain"/>
    <property type="match status" value="2"/>
</dbReference>
<dbReference type="Gene3D" id="1.10.287.130">
    <property type="match status" value="1"/>
</dbReference>
<dbReference type="EC" id="2.7.13.3" evidence="3"/>
<dbReference type="SMART" id="SM00448">
    <property type="entry name" value="REC"/>
    <property type="match status" value="1"/>
</dbReference>
<evidence type="ECO:0000256" key="8">
    <source>
        <dbReference type="ARBA" id="ARBA00022840"/>
    </source>
</evidence>
<feature type="modified residue" description="4-aspartylphosphate" evidence="13">
    <location>
        <position position="567"/>
    </location>
</feature>
<dbReference type="InterPro" id="IPR036097">
    <property type="entry name" value="HisK_dim/P_sf"/>
</dbReference>
<keyword evidence="7" id="KW-0547">Nucleotide-binding</keyword>
<evidence type="ECO:0000256" key="12">
    <source>
        <dbReference type="PROSITE-ProRule" id="PRU00110"/>
    </source>
</evidence>
<dbReference type="InterPro" id="IPR036890">
    <property type="entry name" value="HATPase_C_sf"/>
</dbReference>
<dbReference type="InterPro" id="IPR004358">
    <property type="entry name" value="Sig_transdc_His_kin-like_C"/>
</dbReference>
<evidence type="ECO:0000259" key="16">
    <source>
        <dbReference type="PROSITE" id="PS50112"/>
    </source>
</evidence>
<evidence type="ECO:0000259" key="15">
    <source>
        <dbReference type="PROSITE" id="PS50110"/>
    </source>
</evidence>
<sequence>MNSNKKIEQLKSVDLSLNEINLIAVSCDENGNITYVSPATESIIGFKPESLLGDKWWDLTYFSKEEGQIFKQKLCKTIAKKETSNPKPYDRKLKCKDGSLKWIEFRDSFTVDNRFVSVGVDITEWKKNEEIKVQSDTIINSIDSIVLVSDIDGNVIFASPSVTKMIGYAVDEIMGDKWWKVTYDNEHNANYIKNSIYKEVFLDLKKDANFSRQKIKTREGTYKWIEWQISKGVNNTYISIGTDVTSRNLTEIELKKAKEFAEESLKAKNEFLANMSHEIRTPLNAVIGFTDLLLETNLSAEQIEYLKTMQNSGNILLSLINNVLDLSKLESNKLTIEEIPFNLHNKVKEVVKLMKIKADEKGINLNLIIENGTPTQVKSDPTKIGQILLNLIGNAVKFTNEGSVILTVKPLQEEGKIRNVYFEIKDTGIGIVSNKINTVFGAFTQAKSDTSRIYGGTGLGLAIVKKLVSLLKGTIKVESVFGKGSVFKLTLPLKQISKQVSDDKLNLNHSQEQQLDLKVLLVEDNKTNQLLAKIRLEKWGCKVAIANNGIEGVKLTQKEDFDIILMDIQMPVMDGFEATKIIKNDISEKASKIPIIAMTAYTSNAEINRAMNYGMEDYIFKPFKPTELFDILKKYGNVVKANHDKEKEKEEVQVTPKNNNYKKYTDLKFLKEESLNEDSILILLIEIFIKDFEEYLKTFEIEFKNKNWEKLHAATHKIKPNISMFGIAKLDPIIFSLDTKFKNETNLEDVEILFEKCKEIFKIVKVELLNELKSLNHE</sequence>
<dbReference type="CDD" id="cd00082">
    <property type="entry name" value="HisKA"/>
    <property type="match status" value="1"/>
</dbReference>
<dbReference type="InterPro" id="IPR036641">
    <property type="entry name" value="HPT_dom_sf"/>
</dbReference>
<reference evidence="19" key="1">
    <citation type="journal article" date="2019" name="Int. J. Syst. Evol. Microbiol.">
        <title>The Global Catalogue of Microorganisms (GCM) 10K type strain sequencing project: providing services to taxonomists for standard genome sequencing and annotation.</title>
        <authorList>
            <consortium name="The Broad Institute Genomics Platform"/>
            <consortium name="The Broad Institute Genome Sequencing Center for Infectious Disease"/>
            <person name="Wu L."/>
            <person name="Ma J."/>
        </authorList>
    </citation>
    <scope>NUCLEOTIDE SEQUENCE [LARGE SCALE GENOMIC DNA]</scope>
    <source>
        <strain evidence="19">CCUG 60022</strain>
    </source>
</reference>
<dbReference type="NCBIfam" id="TIGR00229">
    <property type="entry name" value="sensory_box"/>
    <property type="match status" value="2"/>
</dbReference>
<protein>
    <recommendedName>
        <fullName evidence="3">histidine kinase</fullName>
        <ecNumber evidence="3">2.7.13.3</ecNumber>
    </recommendedName>
</protein>
<evidence type="ECO:0000256" key="5">
    <source>
        <dbReference type="ARBA" id="ARBA00022553"/>
    </source>
</evidence>
<evidence type="ECO:0000259" key="17">
    <source>
        <dbReference type="PROSITE" id="PS50894"/>
    </source>
</evidence>
<dbReference type="EMBL" id="JBHTIC010000002">
    <property type="protein sequence ID" value="MFD0760463.1"/>
    <property type="molecule type" value="Genomic_DNA"/>
</dbReference>
<gene>
    <name evidence="18" type="ORF">ACFQZW_00040</name>
</gene>
<dbReference type="InterPro" id="IPR035965">
    <property type="entry name" value="PAS-like_dom_sf"/>
</dbReference>
<dbReference type="CDD" id="cd16922">
    <property type="entry name" value="HATPase_EvgS-ArcB-TorS-like"/>
    <property type="match status" value="1"/>
</dbReference>
<dbReference type="InterPro" id="IPR011006">
    <property type="entry name" value="CheY-like_superfamily"/>
</dbReference>
<evidence type="ECO:0000256" key="9">
    <source>
        <dbReference type="ARBA" id="ARBA00022989"/>
    </source>
</evidence>
<dbReference type="Gene3D" id="3.40.50.2300">
    <property type="match status" value="1"/>
</dbReference>
<comment type="subcellular location">
    <subcellularLocation>
        <location evidence="2">Cell membrane</location>
        <topology evidence="2">Multi-pass membrane protein</topology>
    </subcellularLocation>
</comment>
<dbReference type="SMART" id="SM00388">
    <property type="entry name" value="HisKA"/>
    <property type="match status" value="1"/>
</dbReference>
<comment type="caution">
    <text evidence="18">The sequence shown here is derived from an EMBL/GenBank/DDBJ whole genome shotgun (WGS) entry which is preliminary data.</text>
</comment>